<evidence type="ECO:0000313" key="2">
    <source>
        <dbReference type="Proteomes" id="UP001238603"/>
    </source>
</evidence>
<dbReference type="InterPro" id="IPR011200">
    <property type="entry name" value="UCP012608"/>
</dbReference>
<dbReference type="Pfam" id="PF10094">
    <property type="entry name" value="DUF2332"/>
    <property type="match status" value="1"/>
</dbReference>
<accession>A0ABT7LE89</accession>
<reference evidence="1 2" key="1">
    <citation type="submission" date="2023-06" db="EMBL/GenBank/DDBJ databases">
        <title>Pelomonas sp. APW6 16S ribosomal RNA gene genome sequencing and assembly.</title>
        <authorList>
            <person name="Woo H."/>
        </authorList>
    </citation>
    <scope>NUCLEOTIDE SEQUENCE [LARGE SCALE GENOMIC DNA]</scope>
    <source>
        <strain evidence="1 2">APW6</strain>
    </source>
</reference>
<name>A0ABT7LE89_9BURK</name>
<organism evidence="1 2">
    <name type="scientific">Roseateles subflavus</name>
    <dbReference type="NCBI Taxonomy" id="3053353"/>
    <lineage>
        <taxon>Bacteria</taxon>
        <taxon>Pseudomonadati</taxon>
        <taxon>Pseudomonadota</taxon>
        <taxon>Betaproteobacteria</taxon>
        <taxon>Burkholderiales</taxon>
        <taxon>Sphaerotilaceae</taxon>
        <taxon>Roseateles</taxon>
    </lineage>
</organism>
<dbReference type="EMBL" id="JASVDS010000001">
    <property type="protein sequence ID" value="MDL5030597.1"/>
    <property type="molecule type" value="Genomic_DNA"/>
</dbReference>
<comment type="caution">
    <text evidence="1">The sequence shown here is derived from an EMBL/GenBank/DDBJ whole genome shotgun (WGS) entry which is preliminary data.</text>
</comment>
<protein>
    <submittedName>
        <fullName evidence="1">DUF2332 domain-containing protein</fullName>
    </submittedName>
</protein>
<dbReference type="RefSeq" id="WP_285980730.1">
    <property type="nucleotide sequence ID" value="NZ_JASVDS010000001.1"/>
</dbReference>
<proteinExistence type="predicted"/>
<sequence length="390" mass="42217">MTAALHLSHLPCPPGPDAPAARTDWSRVFRAFAAEDCPEEPLYQAIGRALAAQPALLAPMDETPPEQARPNLYLAALHSLVMEAPASALAAYFPSVGGTRIPDAALPAALAAFVEAHEPALRALLRRRATQTNEIGRCAVLWPALQHLARAGGRPRLALFDFGCSAGLNLGVDAYGYRYLDPQAAPGQAARLEVAPASSDAPVATCRWHGAFPSPEPGFALARRLGVDLAPLQVADEADARWLLACLWPYDHERRARLSAALGVACRQRWPVQAASDGLAVLESWLDGLPADVQPVLFNSWVLYYFQEADRHRHRARIEQLMAARGLWWLSAEAPAHSDWPADVPLAARPEALSAGSATLWQWRRAGQAPQALAWSHPHGRFAHWLAPAG</sequence>
<evidence type="ECO:0000313" key="1">
    <source>
        <dbReference type="EMBL" id="MDL5030597.1"/>
    </source>
</evidence>
<keyword evidence="2" id="KW-1185">Reference proteome</keyword>
<dbReference type="Proteomes" id="UP001238603">
    <property type="component" value="Unassembled WGS sequence"/>
</dbReference>
<gene>
    <name evidence="1" type="ORF">QRD43_01650</name>
</gene>